<comment type="caution">
    <text evidence="8">Lacks conserved residue(s) required for the propagation of feature annotation.</text>
</comment>
<keyword evidence="3 8" id="KW-0808">Transferase</keyword>
<feature type="region of interest" description="Disordered" evidence="9">
    <location>
        <begin position="521"/>
        <end position="548"/>
    </location>
</feature>
<dbReference type="InterPro" id="IPR045378">
    <property type="entry name" value="LNT_N"/>
</dbReference>
<feature type="transmembrane region" description="Helical" evidence="8">
    <location>
        <begin position="92"/>
        <end position="115"/>
    </location>
</feature>
<dbReference type="InterPro" id="IPR004563">
    <property type="entry name" value="Apolipo_AcylTrfase"/>
</dbReference>
<feature type="domain" description="CN hydrolase" evidence="10">
    <location>
        <begin position="234"/>
        <end position="486"/>
    </location>
</feature>
<dbReference type="EMBL" id="JAULSC010000005">
    <property type="protein sequence ID" value="MDO3395647.1"/>
    <property type="molecule type" value="Genomic_DNA"/>
</dbReference>
<protein>
    <recommendedName>
        <fullName evidence="8">Apolipoprotein N-acyltransferase</fullName>
        <shortName evidence="8">ALP N-acyltransferase</shortName>
        <ecNumber evidence="8">2.3.1.269</ecNumber>
    </recommendedName>
</protein>
<sequence length="548" mass="56350">MECILSSIVLGRRGGPVRHARPSALSFAAVGGVLTALAFPPWSMPWLAPIGVAALVVAVTGRSVVVGGAAGGVFGLVFFGTTLWWLSESIAVAAWGALTLVQAAWLVLAGSAMTLVRNLPGWPAWMALVWTTVETMRSSVPWGGMPWGRLGYTAVDVPWGAFLAIGGVAGAGALVVLMGASAAGVASAVAERRTALRLTRPVIATGSVAVVGMWLLLGAGSVGGRLGVEETGVARVAVVQGGVPGDGTQVSANHRRVTLNQLTQTRELLTARSSSAPALDFVLWPENATAVDPTRDSQARAVISSAVAEVGAPVLLGAIVDSSSPSLALNQSIVWTASGPEDRYTKQHLVPFGEYVPLRPLAELVSSRVADIERDMISGGAAQPLTVAGLRVAAALCFDVAYDDVVRSQVKQGVDLVTVQTSNAMFLGTAQLEQQWVITRARAAEVGRSVVVSSINGLSGAIGPDGRVIEQLPSRESTSSLVEVPMATGMSIAVRFGPWPGRVAGLLAVVAVAAAVRRQRWDSSGASRSPGSGDDASGAGPPNCAVCR</sequence>
<dbReference type="PROSITE" id="PS50263">
    <property type="entry name" value="CN_HYDROLASE"/>
    <property type="match status" value="1"/>
</dbReference>
<evidence type="ECO:0000256" key="8">
    <source>
        <dbReference type="HAMAP-Rule" id="MF_01148"/>
    </source>
</evidence>
<dbReference type="EC" id="2.3.1.269" evidence="8"/>
<feature type="transmembrane region" description="Helical" evidence="8">
    <location>
        <begin position="64"/>
        <end position="86"/>
    </location>
</feature>
<reference evidence="11" key="1">
    <citation type="submission" date="2023-06" db="EMBL/GenBank/DDBJ databases">
        <title>Genome sequence of Nocardioides sp. SOB44.</title>
        <authorList>
            <person name="Zhang G."/>
        </authorList>
    </citation>
    <scope>NUCLEOTIDE SEQUENCE</scope>
    <source>
        <strain evidence="11">SOB44</strain>
    </source>
</reference>
<dbReference type="CDD" id="cd07571">
    <property type="entry name" value="ALP_N-acyl_transferase"/>
    <property type="match status" value="1"/>
</dbReference>
<dbReference type="Pfam" id="PF00795">
    <property type="entry name" value="CN_hydrolase"/>
    <property type="match status" value="1"/>
</dbReference>
<keyword evidence="2 8" id="KW-1003">Cell membrane</keyword>
<feature type="compositionally biased region" description="Low complexity" evidence="9">
    <location>
        <begin position="521"/>
        <end position="542"/>
    </location>
</feature>
<evidence type="ECO:0000313" key="12">
    <source>
        <dbReference type="Proteomes" id="UP001168363"/>
    </source>
</evidence>
<comment type="catalytic activity">
    <reaction evidence="8">
        <text>N-terminal S-1,2-diacyl-sn-glyceryl-L-cysteinyl-[lipoprotein] + a glycerophospholipid = N-acyl-S-1,2-diacyl-sn-glyceryl-L-cysteinyl-[lipoprotein] + a 2-acyl-sn-glycero-3-phospholipid + H(+)</text>
        <dbReference type="Rhea" id="RHEA:48228"/>
        <dbReference type="Rhea" id="RHEA-COMP:14681"/>
        <dbReference type="Rhea" id="RHEA-COMP:14684"/>
        <dbReference type="ChEBI" id="CHEBI:15378"/>
        <dbReference type="ChEBI" id="CHEBI:136912"/>
        <dbReference type="ChEBI" id="CHEBI:140656"/>
        <dbReference type="ChEBI" id="CHEBI:140657"/>
        <dbReference type="ChEBI" id="CHEBI:140660"/>
        <dbReference type="EC" id="2.3.1.269"/>
    </reaction>
</comment>
<evidence type="ECO:0000256" key="2">
    <source>
        <dbReference type="ARBA" id="ARBA00022475"/>
    </source>
</evidence>
<keyword evidence="12" id="KW-1185">Reference proteome</keyword>
<dbReference type="Proteomes" id="UP001168363">
    <property type="component" value="Unassembled WGS sequence"/>
</dbReference>
<accession>A0ABT8TNW9</accession>
<keyword evidence="5 8" id="KW-1133">Transmembrane helix</keyword>
<dbReference type="Pfam" id="PF20154">
    <property type="entry name" value="LNT_N"/>
    <property type="match status" value="1"/>
</dbReference>
<keyword evidence="7 8" id="KW-0012">Acyltransferase</keyword>
<dbReference type="InterPro" id="IPR003010">
    <property type="entry name" value="C-N_Hydrolase"/>
</dbReference>
<dbReference type="HAMAP" id="MF_01148">
    <property type="entry name" value="Lnt"/>
    <property type="match status" value="1"/>
</dbReference>
<feature type="transmembrane region" description="Helical" evidence="8">
    <location>
        <begin position="160"/>
        <end position="190"/>
    </location>
</feature>
<evidence type="ECO:0000256" key="1">
    <source>
        <dbReference type="ARBA" id="ARBA00004651"/>
    </source>
</evidence>
<feature type="transmembrane region" description="Helical" evidence="8">
    <location>
        <begin position="202"/>
        <end position="222"/>
    </location>
</feature>
<comment type="subcellular location">
    <subcellularLocation>
        <location evidence="1 8">Cell membrane</location>
        <topology evidence="1 8">Multi-pass membrane protein</topology>
    </subcellularLocation>
</comment>
<keyword evidence="6 8" id="KW-0472">Membrane</keyword>
<comment type="pathway">
    <text evidence="8">Protein modification; lipoprotein biosynthesis (N-acyl transfer).</text>
</comment>
<proteinExistence type="inferred from homology"/>
<dbReference type="SUPFAM" id="SSF56317">
    <property type="entry name" value="Carbon-nitrogen hydrolase"/>
    <property type="match status" value="1"/>
</dbReference>
<evidence type="ECO:0000256" key="9">
    <source>
        <dbReference type="SAM" id="MobiDB-lite"/>
    </source>
</evidence>
<dbReference type="PANTHER" id="PTHR38686:SF1">
    <property type="entry name" value="APOLIPOPROTEIN N-ACYLTRANSFERASE"/>
    <property type="match status" value="1"/>
</dbReference>
<dbReference type="InterPro" id="IPR036526">
    <property type="entry name" value="C-N_Hydrolase_sf"/>
</dbReference>
<evidence type="ECO:0000256" key="5">
    <source>
        <dbReference type="ARBA" id="ARBA00022989"/>
    </source>
</evidence>
<evidence type="ECO:0000256" key="7">
    <source>
        <dbReference type="ARBA" id="ARBA00023315"/>
    </source>
</evidence>
<dbReference type="PANTHER" id="PTHR38686">
    <property type="entry name" value="APOLIPOPROTEIN N-ACYLTRANSFERASE"/>
    <property type="match status" value="1"/>
</dbReference>
<name>A0ABT8TNW9_9ACTN</name>
<dbReference type="RefSeq" id="WP_302707143.1">
    <property type="nucleotide sequence ID" value="NZ_JAULSC010000005.1"/>
</dbReference>
<gene>
    <name evidence="8 11" type="primary">lnt</name>
    <name evidence="11" type="ORF">QWJ41_07970</name>
</gene>
<comment type="similarity">
    <text evidence="8">Belongs to the CN hydrolase family. Apolipoprotein N-acyltransferase subfamily.</text>
</comment>
<evidence type="ECO:0000313" key="11">
    <source>
        <dbReference type="EMBL" id="MDO3395647.1"/>
    </source>
</evidence>
<organism evidence="11 12">
    <name type="scientific">Nocardioides cremeus</name>
    <dbReference type="NCBI Taxonomy" id="3058044"/>
    <lineage>
        <taxon>Bacteria</taxon>
        <taxon>Bacillati</taxon>
        <taxon>Actinomycetota</taxon>
        <taxon>Actinomycetes</taxon>
        <taxon>Propionibacteriales</taxon>
        <taxon>Nocardioidaceae</taxon>
        <taxon>Nocardioides</taxon>
    </lineage>
</organism>
<comment type="caution">
    <text evidence="11">The sequence shown here is derived from an EMBL/GenBank/DDBJ whole genome shotgun (WGS) entry which is preliminary data.</text>
</comment>
<evidence type="ECO:0000259" key="10">
    <source>
        <dbReference type="PROSITE" id="PS50263"/>
    </source>
</evidence>
<evidence type="ECO:0000256" key="3">
    <source>
        <dbReference type="ARBA" id="ARBA00022679"/>
    </source>
</evidence>
<keyword evidence="4 8" id="KW-0812">Transmembrane</keyword>
<evidence type="ECO:0000256" key="6">
    <source>
        <dbReference type="ARBA" id="ARBA00023136"/>
    </source>
</evidence>
<dbReference type="Gene3D" id="3.60.110.10">
    <property type="entry name" value="Carbon-nitrogen hydrolase"/>
    <property type="match status" value="1"/>
</dbReference>
<evidence type="ECO:0000256" key="4">
    <source>
        <dbReference type="ARBA" id="ARBA00022692"/>
    </source>
</evidence>
<dbReference type="NCBIfam" id="TIGR00546">
    <property type="entry name" value="lnt"/>
    <property type="match status" value="1"/>
</dbReference>
<comment type="function">
    <text evidence="8">Catalyzes the phospholipid dependent N-acylation of the N-terminal cysteine of apolipoprotein, the last step in lipoprotein maturation.</text>
</comment>